<dbReference type="InterPro" id="IPR020449">
    <property type="entry name" value="Tscrpt_reg_AraC-type_HTH"/>
</dbReference>
<evidence type="ECO:0000313" key="6">
    <source>
        <dbReference type="Proteomes" id="UP000004834"/>
    </source>
</evidence>
<evidence type="ECO:0000313" key="5">
    <source>
        <dbReference type="EMBL" id="EHO09898.1"/>
    </source>
</evidence>
<proteinExistence type="predicted"/>
<gene>
    <name evidence="5" type="ORF">HMPREF9715_02263</name>
</gene>
<keyword evidence="3" id="KW-0804">Transcription</keyword>
<comment type="caution">
    <text evidence="5">The sequence shown here is derived from an EMBL/GenBank/DDBJ whole genome shotgun (WGS) entry which is preliminary data.</text>
</comment>
<dbReference type="InterPro" id="IPR018060">
    <property type="entry name" value="HTH_AraC"/>
</dbReference>
<evidence type="ECO:0000256" key="1">
    <source>
        <dbReference type="ARBA" id="ARBA00023015"/>
    </source>
</evidence>
<dbReference type="GO" id="GO:0043565">
    <property type="term" value="F:sequence-specific DNA binding"/>
    <property type="evidence" value="ECO:0007669"/>
    <property type="project" value="InterPro"/>
</dbReference>
<evidence type="ECO:0000256" key="2">
    <source>
        <dbReference type="ARBA" id="ARBA00023125"/>
    </source>
</evidence>
<dbReference type="SMART" id="SM00342">
    <property type="entry name" value="HTH_ARAC"/>
    <property type="match status" value="1"/>
</dbReference>
<protein>
    <recommendedName>
        <fullName evidence="4">HTH araC/xylS-type domain-containing protein</fullName>
    </recommendedName>
</protein>
<evidence type="ECO:0000259" key="4">
    <source>
        <dbReference type="PROSITE" id="PS01124"/>
    </source>
</evidence>
<feature type="domain" description="HTH araC/xylS-type" evidence="4">
    <location>
        <begin position="186"/>
        <end position="264"/>
    </location>
</feature>
<reference evidence="5 6" key="1">
    <citation type="submission" date="2011-11" db="EMBL/GenBank/DDBJ databases">
        <title>The Genome Sequence of Myroides odoratimimus CIP 101113.</title>
        <authorList>
            <person name="Earl A."/>
            <person name="Ward D."/>
            <person name="Feldgarden M."/>
            <person name="Gevers D."/>
            <person name="Huys G."/>
            <person name="Young S.K."/>
            <person name="Zeng Q."/>
            <person name="Gargeya S."/>
            <person name="Fitzgerald M."/>
            <person name="Haas B."/>
            <person name="Abouelleil A."/>
            <person name="Alvarado L."/>
            <person name="Arachchi H.M."/>
            <person name="Berlin A."/>
            <person name="Brown A."/>
            <person name="Chapman S.B."/>
            <person name="Chen Z."/>
            <person name="Dunbar C."/>
            <person name="Freedman E."/>
            <person name="Gearin G."/>
            <person name="Goldberg J."/>
            <person name="Griggs A."/>
            <person name="Gujja S."/>
            <person name="Heiman D."/>
            <person name="Howarth C."/>
            <person name="Larson L."/>
            <person name="Lui A."/>
            <person name="MacDonald P.J.P."/>
            <person name="Montmayeur A."/>
            <person name="Murphy C."/>
            <person name="Neiman D."/>
            <person name="Pearson M."/>
            <person name="Priest M."/>
            <person name="Roberts A."/>
            <person name="Saif S."/>
            <person name="Shea T."/>
            <person name="Shenoy N."/>
            <person name="Sisk P."/>
            <person name="Stolte C."/>
            <person name="Sykes S."/>
            <person name="Wortman J."/>
            <person name="Nusbaum C."/>
            <person name="Birren B."/>
        </authorList>
    </citation>
    <scope>NUCLEOTIDE SEQUENCE [LARGE SCALE GENOMIC DNA]</scope>
    <source>
        <strain evidence="5 6">CIP 101113</strain>
    </source>
</reference>
<dbReference type="PROSITE" id="PS01124">
    <property type="entry name" value="HTH_ARAC_FAMILY_2"/>
    <property type="match status" value="1"/>
</dbReference>
<dbReference type="PANTHER" id="PTHR43280:SF32">
    <property type="entry name" value="TRANSCRIPTIONAL REGULATORY PROTEIN"/>
    <property type="match status" value="1"/>
</dbReference>
<dbReference type="EMBL" id="AGEE01000028">
    <property type="protein sequence ID" value="EHO09898.1"/>
    <property type="molecule type" value="Genomic_DNA"/>
</dbReference>
<keyword evidence="1" id="KW-0805">Transcription regulation</keyword>
<evidence type="ECO:0000256" key="3">
    <source>
        <dbReference type="ARBA" id="ARBA00023163"/>
    </source>
</evidence>
<dbReference type="PANTHER" id="PTHR43280">
    <property type="entry name" value="ARAC-FAMILY TRANSCRIPTIONAL REGULATOR"/>
    <property type="match status" value="1"/>
</dbReference>
<dbReference type="AlphaFoldDB" id="A0AAV3F1V6"/>
<keyword evidence="2" id="KW-0238">DNA-binding</keyword>
<dbReference type="Pfam" id="PF12833">
    <property type="entry name" value="HTH_18"/>
    <property type="match status" value="1"/>
</dbReference>
<dbReference type="SUPFAM" id="SSF46689">
    <property type="entry name" value="Homeodomain-like"/>
    <property type="match status" value="1"/>
</dbReference>
<dbReference type="GO" id="GO:0003700">
    <property type="term" value="F:DNA-binding transcription factor activity"/>
    <property type="evidence" value="ECO:0007669"/>
    <property type="project" value="InterPro"/>
</dbReference>
<organism evidence="5 6">
    <name type="scientific">Myroides odoratimimus CIP 101113</name>
    <dbReference type="NCBI Taxonomy" id="883154"/>
    <lineage>
        <taxon>Bacteria</taxon>
        <taxon>Pseudomonadati</taxon>
        <taxon>Bacteroidota</taxon>
        <taxon>Flavobacteriia</taxon>
        <taxon>Flavobacteriales</taxon>
        <taxon>Flavobacteriaceae</taxon>
        <taxon>Myroides</taxon>
    </lineage>
</organism>
<dbReference type="Proteomes" id="UP000004834">
    <property type="component" value="Unassembled WGS sequence"/>
</dbReference>
<accession>A0AAV3F1V6</accession>
<name>A0AAV3F1V6_9FLAO</name>
<dbReference type="Gene3D" id="1.10.10.60">
    <property type="entry name" value="Homeodomain-like"/>
    <property type="match status" value="1"/>
</dbReference>
<dbReference type="PRINTS" id="PR00032">
    <property type="entry name" value="HTHARAC"/>
</dbReference>
<sequence length="275" mass="32371">MKHNIKIIQLFKEKDFTNTRVPYYLIFLLEGNYNFSIDKKQYHCSGKNILFTSPFQNIQWLDLTPINASKLSFHGDFYCIEYHKKEVACNGILFNNIYLSPFVCLSDSLYEEISKLLLKIKEIQYSNQSYDVSILKSYLQLILALINKQKLLDIHHLDYILEQDYVLFKGQLEEFFFKHKSVLFYAELNGLTLDSFSKKIKKVYGKTPTQLIKERVILESKKLLHLTNKSIKEIAHELGFSDEFYFSRYFKKETGISPLKFRSEVGISIVAKKSM</sequence>
<dbReference type="RefSeq" id="WP_006263872.1">
    <property type="nucleotide sequence ID" value="NZ_JH590838.1"/>
</dbReference>
<dbReference type="InterPro" id="IPR009057">
    <property type="entry name" value="Homeodomain-like_sf"/>
</dbReference>